<dbReference type="Pfam" id="PF24551">
    <property type="entry name" value="SH3_Rv0428c"/>
    <property type="match status" value="1"/>
</dbReference>
<dbReference type="InterPro" id="IPR000182">
    <property type="entry name" value="GNAT_dom"/>
</dbReference>
<keyword evidence="2" id="KW-0808">Transferase</keyword>
<dbReference type="Gene3D" id="3.40.630.30">
    <property type="match status" value="1"/>
</dbReference>
<proteinExistence type="predicted"/>
<dbReference type="OrthoDB" id="9775595at2"/>
<evidence type="ECO:0000313" key="3">
    <source>
        <dbReference type="Proteomes" id="UP000307768"/>
    </source>
</evidence>
<accession>A0A5Q6RXH1</accession>
<dbReference type="CDD" id="cd04301">
    <property type="entry name" value="NAT_SF"/>
    <property type="match status" value="1"/>
</dbReference>
<reference evidence="2 3" key="1">
    <citation type="submission" date="2019-09" db="EMBL/GenBank/DDBJ databases">
        <title>Mumia zhuanghuii sp. nov. isolated from the intestinal contents of plateau pika (Ochotona curzoniae) in the Qinghai-Tibet plateau of China.</title>
        <authorList>
            <person name="Tian Z."/>
        </authorList>
    </citation>
    <scope>NUCLEOTIDE SEQUENCE [LARGE SCALE GENOMIC DNA]</scope>
    <source>
        <strain evidence="3">350</strain>
    </source>
</reference>
<evidence type="ECO:0000313" key="2">
    <source>
        <dbReference type="EMBL" id="KAA1422681.1"/>
    </source>
</evidence>
<dbReference type="SUPFAM" id="SSF55729">
    <property type="entry name" value="Acyl-CoA N-acyltransferases (Nat)"/>
    <property type="match status" value="1"/>
</dbReference>
<dbReference type="InterPro" id="IPR056935">
    <property type="entry name" value="Rv0428c-like_C"/>
</dbReference>
<dbReference type="AlphaFoldDB" id="A0A5Q6RXH1"/>
<dbReference type="InterPro" id="IPR056934">
    <property type="entry name" value="SH3_Rv0428c"/>
</dbReference>
<name>A0A5Q6RXH1_9ACTN</name>
<comment type="caution">
    <text evidence="2">The sequence shown here is derived from an EMBL/GenBank/DDBJ whole genome shotgun (WGS) entry which is preliminary data.</text>
</comment>
<dbReference type="Proteomes" id="UP000307768">
    <property type="component" value="Unassembled WGS sequence"/>
</dbReference>
<dbReference type="InterPro" id="IPR016181">
    <property type="entry name" value="Acyl_CoA_acyltransferase"/>
</dbReference>
<dbReference type="PROSITE" id="PS51186">
    <property type="entry name" value="GNAT"/>
    <property type="match status" value="1"/>
</dbReference>
<dbReference type="EMBL" id="VDFQ02000003">
    <property type="protein sequence ID" value="KAA1422681.1"/>
    <property type="molecule type" value="Genomic_DNA"/>
</dbReference>
<protein>
    <submittedName>
        <fullName evidence="2">GNAT family N-acetyltransferase</fullName>
    </submittedName>
</protein>
<dbReference type="GO" id="GO:0016747">
    <property type="term" value="F:acyltransferase activity, transferring groups other than amino-acyl groups"/>
    <property type="evidence" value="ECO:0007669"/>
    <property type="project" value="InterPro"/>
</dbReference>
<gene>
    <name evidence="2" type="ORF">FE697_010890</name>
</gene>
<dbReference type="Pfam" id="PF24553">
    <property type="entry name" value="Rv0428c_C"/>
    <property type="match status" value="1"/>
</dbReference>
<evidence type="ECO:0000259" key="1">
    <source>
        <dbReference type="PROSITE" id="PS51186"/>
    </source>
</evidence>
<organism evidence="2 3">
    <name type="scientific">Mumia zhuanghuii</name>
    <dbReference type="NCBI Taxonomy" id="2585211"/>
    <lineage>
        <taxon>Bacteria</taxon>
        <taxon>Bacillati</taxon>
        <taxon>Actinomycetota</taxon>
        <taxon>Actinomycetes</taxon>
        <taxon>Propionibacteriales</taxon>
        <taxon>Nocardioidaceae</taxon>
        <taxon>Mumia</taxon>
    </lineage>
</organism>
<dbReference type="RefSeq" id="WP_149769631.1">
    <property type="nucleotide sequence ID" value="NZ_VDFQ02000003.1"/>
</dbReference>
<sequence>MSRYDALVGQRVVVRSTVPGERGPTGGPAYTDVIGRLLEHDGARLRIQRRDGSEVEVDTAGVVAAKAVPDGRARVRTRPAGDFSPEELARICTRGWPPRFSEPLGEWTLRASGGFTGRANSVAVHGDPGTPLPEALAHVQAYYASHDLPAKAQVIDETVWAARFADAGWVGIGGTHDHAVVQVADVATIEAAPAVTTTDADPARTPQVRIDDALTDAWLEAAERDTTSVTSEDVGFVLASPPVVGFAVVEGAEGVEAVARIVVTGEWAGLSSVHTLPHARRRGHAARLLEESTRWAAERGADKVYLQTMRHNTPALSLYAGYGFVTHHSYRYVTPPA</sequence>
<feature type="domain" description="N-acetyltransferase" evidence="1">
    <location>
        <begin position="206"/>
        <end position="337"/>
    </location>
</feature>